<dbReference type="RefSeq" id="XP_037197270.1">
    <property type="nucleotide sequence ID" value="XM_037330937.1"/>
</dbReference>
<comment type="caution">
    <text evidence="1">The sequence shown here is derived from an EMBL/GenBank/DDBJ whole genome shotgun (WGS) entry which is preliminary data.</text>
</comment>
<dbReference type="AlphaFoldDB" id="A0A8H6ENG2"/>
<evidence type="ECO:0000313" key="1">
    <source>
        <dbReference type="EMBL" id="KAF5878325.1"/>
    </source>
</evidence>
<dbReference type="EMBL" id="JABFCT010000002">
    <property type="protein sequence ID" value="KAF5878325.1"/>
    <property type="molecule type" value="Genomic_DNA"/>
</dbReference>
<sequence>MIFFGAGKKGLCSEEYPVSFDDSTCMKKWLVGRRKSWQFEFGEEFKHLAYARRSGTYLVRHVLIPVEGLAFRTIGLLAAYLVSTLIANGARFE</sequence>
<organism evidence="1 2">
    <name type="scientific">Botrytis fragariae</name>
    <dbReference type="NCBI Taxonomy" id="1964551"/>
    <lineage>
        <taxon>Eukaryota</taxon>
        <taxon>Fungi</taxon>
        <taxon>Dikarya</taxon>
        <taxon>Ascomycota</taxon>
        <taxon>Pezizomycotina</taxon>
        <taxon>Leotiomycetes</taxon>
        <taxon>Helotiales</taxon>
        <taxon>Sclerotiniaceae</taxon>
        <taxon>Botrytis</taxon>
    </lineage>
</organism>
<dbReference type="Proteomes" id="UP000531561">
    <property type="component" value="Unassembled WGS sequence"/>
</dbReference>
<dbReference type="OrthoDB" id="10502553at2759"/>
<keyword evidence="2" id="KW-1185">Reference proteome</keyword>
<proteinExistence type="predicted"/>
<evidence type="ECO:0000313" key="2">
    <source>
        <dbReference type="Proteomes" id="UP000531561"/>
    </source>
</evidence>
<gene>
    <name evidence="1" type="ORF">Bfra_000491</name>
</gene>
<name>A0A8H6ENG2_9HELO</name>
<protein>
    <submittedName>
        <fullName evidence="1">Uncharacterized protein</fullName>
    </submittedName>
</protein>
<reference evidence="1 2" key="1">
    <citation type="journal article" date="2020" name="Phytopathology">
        <title>A high-quality genome resource of Botrytis fragariae, a new and rapidly spreading fungal pathogen causing strawberry gray mold in the U.S.A.</title>
        <authorList>
            <person name="Wu Y."/>
            <person name="Saski C.A."/>
            <person name="Schnabel G."/>
            <person name="Xiao S."/>
            <person name="Hu M."/>
        </authorList>
    </citation>
    <scope>NUCLEOTIDE SEQUENCE [LARGE SCALE GENOMIC DNA]</scope>
    <source>
        <strain evidence="1 2">BVB16</strain>
    </source>
</reference>
<accession>A0A8H6ENG2</accession>
<dbReference type="GeneID" id="59254629"/>